<accession>A0A0C3PV64</accession>
<evidence type="ECO:0000256" key="7">
    <source>
        <dbReference type="ARBA" id="ARBA00023033"/>
    </source>
</evidence>
<dbReference type="SUPFAM" id="SSF48264">
    <property type="entry name" value="Cytochrome P450"/>
    <property type="match status" value="1"/>
</dbReference>
<dbReference type="GO" id="GO:0004497">
    <property type="term" value="F:monooxygenase activity"/>
    <property type="evidence" value="ECO:0007669"/>
    <property type="project" value="UniProtKB-KW"/>
</dbReference>
<dbReference type="Proteomes" id="UP000054248">
    <property type="component" value="Unassembled WGS sequence"/>
</dbReference>
<evidence type="ECO:0000256" key="5">
    <source>
        <dbReference type="ARBA" id="ARBA00023002"/>
    </source>
</evidence>
<keyword evidence="3" id="KW-0349">Heme</keyword>
<name>A0A0C3PV64_9AGAM</name>
<evidence type="ECO:0000256" key="6">
    <source>
        <dbReference type="ARBA" id="ARBA00023004"/>
    </source>
</evidence>
<protein>
    <submittedName>
        <fullName evidence="9">Uncharacterized protein</fullName>
    </submittedName>
</protein>
<comment type="similarity">
    <text evidence="2">Belongs to the cytochrome P450 family.</text>
</comment>
<dbReference type="PANTHER" id="PTHR46300">
    <property type="entry name" value="P450, PUTATIVE (EUROFUNG)-RELATED-RELATED"/>
    <property type="match status" value="1"/>
</dbReference>
<dbReference type="GO" id="GO:0016705">
    <property type="term" value="F:oxidoreductase activity, acting on paired donors, with incorporation or reduction of molecular oxygen"/>
    <property type="evidence" value="ECO:0007669"/>
    <property type="project" value="InterPro"/>
</dbReference>
<evidence type="ECO:0000256" key="8">
    <source>
        <dbReference type="SAM" id="MobiDB-lite"/>
    </source>
</evidence>
<sequence length="260" mass="30285">MEARHAEEKPTSKPMPYPPGPKPLPLIGNVFDIPRSKSPLTFLKWRDLDGPLTWVVTPERPFLIVNDYELLKELSEKRGNIYINRPQNFTAGELVGVDKGTAFTQYGRERLWAYDDEKNNCVLKTLLDRPDDFLLESTKLMAEMTTEIVYGAHRDDEDGGHYYIQMQIEMGIITFKAFEGYWVDFFPWMKHIPPWLPFAQWKRDALRWSKEYNKTRDYLFQSVKQKFLTTNGEGMRPSFVLSMLKELYSQLDQGGGGLAK</sequence>
<evidence type="ECO:0000256" key="1">
    <source>
        <dbReference type="ARBA" id="ARBA00001971"/>
    </source>
</evidence>
<feature type="region of interest" description="Disordered" evidence="8">
    <location>
        <begin position="1"/>
        <end position="21"/>
    </location>
</feature>
<evidence type="ECO:0000256" key="4">
    <source>
        <dbReference type="ARBA" id="ARBA00022723"/>
    </source>
</evidence>
<dbReference type="InterPro" id="IPR050364">
    <property type="entry name" value="Cytochrome_P450_fung"/>
</dbReference>
<keyword evidence="4" id="KW-0479">Metal-binding</keyword>
<dbReference type="GO" id="GO:0005506">
    <property type="term" value="F:iron ion binding"/>
    <property type="evidence" value="ECO:0007669"/>
    <property type="project" value="InterPro"/>
</dbReference>
<dbReference type="InterPro" id="IPR036396">
    <property type="entry name" value="Cyt_P450_sf"/>
</dbReference>
<dbReference type="GO" id="GO:0020037">
    <property type="term" value="F:heme binding"/>
    <property type="evidence" value="ECO:0007669"/>
    <property type="project" value="InterPro"/>
</dbReference>
<evidence type="ECO:0000313" key="9">
    <source>
        <dbReference type="EMBL" id="KIO18805.1"/>
    </source>
</evidence>
<dbReference type="OrthoDB" id="2789670at2759"/>
<reference evidence="10" key="2">
    <citation type="submission" date="2015-01" db="EMBL/GenBank/DDBJ databases">
        <title>Evolutionary Origins and Diversification of the Mycorrhizal Mutualists.</title>
        <authorList>
            <consortium name="DOE Joint Genome Institute"/>
            <consortium name="Mycorrhizal Genomics Consortium"/>
            <person name="Kohler A."/>
            <person name="Kuo A."/>
            <person name="Nagy L.G."/>
            <person name="Floudas D."/>
            <person name="Copeland A."/>
            <person name="Barry K.W."/>
            <person name="Cichocki N."/>
            <person name="Veneault-Fourrey C."/>
            <person name="LaButti K."/>
            <person name="Lindquist E.A."/>
            <person name="Lipzen A."/>
            <person name="Lundell T."/>
            <person name="Morin E."/>
            <person name="Murat C."/>
            <person name="Riley R."/>
            <person name="Ohm R."/>
            <person name="Sun H."/>
            <person name="Tunlid A."/>
            <person name="Henrissat B."/>
            <person name="Grigoriev I.V."/>
            <person name="Hibbett D.S."/>
            <person name="Martin F."/>
        </authorList>
    </citation>
    <scope>NUCLEOTIDE SEQUENCE [LARGE SCALE GENOMIC DNA]</scope>
    <source>
        <strain evidence="10">MUT 4182</strain>
    </source>
</reference>
<dbReference type="PANTHER" id="PTHR46300:SF7">
    <property type="entry name" value="P450, PUTATIVE (EUROFUNG)-RELATED"/>
    <property type="match status" value="1"/>
</dbReference>
<dbReference type="InterPro" id="IPR001128">
    <property type="entry name" value="Cyt_P450"/>
</dbReference>
<evidence type="ECO:0000313" key="10">
    <source>
        <dbReference type="Proteomes" id="UP000054248"/>
    </source>
</evidence>
<proteinExistence type="inferred from homology"/>
<evidence type="ECO:0000256" key="2">
    <source>
        <dbReference type="ARBA" id="ARBA00010617"/>
    </source>
</evidence>
<keyword evidence="10" id="KW-1185">Reference proteome</keyword>
<keyword evidence="5" id="KW-0560">Oxidoreductase</keyword>
<organism evidence="9 10">
    <name type="scientific">Tulasnella calospora MUT 4182</name>
    <dbReference type="NCBI Taxonomy" id="1051891"/>
    <lineage>
        <taxon>Eukaryota</taxon>
        <taxon>Fungi</taxon>
        <taxon>Dikarya</taxon>
        <taxon>Basidiomycota</taxon>
        <taxon>Agaricomycotina</taxon>
        <taxon>Agaricomycetes</taxon>
        <taxon>Cantharellales</taxon>
        <taxon>Tulasnellaceae</taxon>
        <taxon>Tulasnella</taxon>
    </lineage>
</organism>
<reference evidence="9 10" key="1">
    <citation type="submission" date="2014-04" db="EMBL/GenBank/DDBJ databases">
        <authorList>
            <consortium name="DOE Joint Genome Institute"/>
            <person name="Kuo A."/>
            <person name="Girlanda M."/>
            <person name="Perotto S."/>
            <person name="Kohler A."/>
            <person name="Nagy L.G."/>
            <person name="Floudas D."/>
            <person name="Copeland A."/>
            <person name="Barry K.W."/>
            <person name="Cichocki N."/>
            <person name="Veneault-Fourrey C."/>
            <person name="LaButti K."/>
            <person name="Lindquist E.A."/>
            <person name="Lipzen A."/>
            <person name="Lundell T."/>
            <person name="Morin E."/>
            <person name="Murat C."/>
            <person name="Sun H."/>
            <person name="Tunlid A."/>
            <person name="Henrissat B."/>
            <person name="Grigoriev I.V."/>
            <person name="Hibbett D.S."/>
            <person name="Martin F."/>
            <person name="Nordberg H.P."/>
            <person name="Cantor M.N."/>
            <person name="Hua S.X."/>
        </authorList>
    </citation>
    <scope>NUCLEOTIDE SEQUENCE [LARGE SCALE GENOMIC DNA]</scope>
    <source>
        <strain evidence="9 10">MUT 4182</strain>
    </source>
</reference>
<comment type="cofactor">
    <cofactor evidence="1">
        <name>heme</name>
        <dbReference type="ChEBI" id="CHEBI:30413"/>
    </cofactor>
</comment>
<evidence type="ECO:0000256" key="3">
    <source>
        <dbReference type="ARBA" id="ARBA00022617"/>
    </source>
</evidence>
<dbReference type="Pfam" id="PF00067">
    <property type="entry name" value="p450"/>
    <property type="match status" value="1"/>
</dbReference>
<dbReference type="HOGENOM" id="CLU_1070358_0_0_1"/>
<keyword evidence="7" id="KW-0503">Monooxygenase</keyword>
<feature type="compositionally biased region" description="Basic and acidic residues" evidence="8">
    <location>
        <begin position="1"/>
        <end position="11"/>
    </location>
</feature>
<dbReference type="Gene3D" id="1.10.630.10">
    <property type="entry name" value="Cytochrome P450"/>
    <property type="match status" value="1"/>
</dbReference>
<keyword evidence="6" id="KW-0408">Iron</keyword>
<gene>
    <name evidence="9" type="ORF">M407DRAFT_31519</name>
</gene>
<dbReference type="STRING" id="1051891.A0A0C3PV64"/>
<dbReference type="EMBL" id="KN823258">
    <property type="protein sequence ID" value="KIO18805.1"/>
    <property type="molecule type" value="Genomic_DNA"/>
</dbReference>
<dbReference type="AlphaFoldDB" id="A0A0C3PV64"/>